<evidence type="ECO:0000313" key="8">
    <source>
        <dbReference type="Proteomes" id="UP000767854"/>
    </source>
</evidence>
<dbReference type="RefSeq" id="WP_204664731.1">
    <property type="nucleotide sequence ID" value="NZ_JAFBDT010000017.1"/>
</dbReference>
<accession>A0ABS2MSH3</accession>
<feature type="binding site" evidence="6">
    <location>
        <position position="189"/>
    </location>
    <ligand>
        <name>substrate</name>
    </ligand>
</feature>
<dbReference type="SUPFAM" id="SSF56601">
    <property type="entry name" value="beta-lactamase/transpeptidase-like"/>
    <property type="match status" value="1"/>
</dbReference>
<evidence type="ECO:0000313" key="7">
    <source>
        <dbReference type="EMBL" id="MBM7562373.1"/>
    </source>
</evidence>
<dbReference type="InterPro" id="IPR015868">
    <property type="entry name" value="Glutaminase"/>
</dbReference>
<dbReference type="EMBL" id="JAFBDT010000017">
    <property type="protein sequence ID" value="MBM7562373.1"/>
    <property type="molecule type" value="Genomic_DNA"/>
</dbReference>
<dbReference type="Gene3D" id="3.40.710.10">
    <property type="entry name" value="DD-peptidase/beta-lactamase superfamily"/>
    <property type="match status" value="1"/>
</dbReference>
<dbReference type="GO" id="GO:0004359">
    <property type="term" value="F:glutaminase activity"/>
    <property type="evidence" value="ECO:0007669"/>
    <property type="project" value="UniProtKB-EC"/>
</dbReference>
<evidence type="ECO:0000256" key="2">
    <source>
        <dbReference type="ARBA" id="ARBA00011881"/>
    </source>
</evidence>
<feature type="binding site" evidence="6">
    <location>
        <position position="259"/>
    </location>
    <ligand>
        <name>substrate</name>
    </ligand>
</feature>
<dbReference type="Proteomes" id="UP000767854">
    <property type="component" value="Unassembled WGS sequence"/>
</dbReference>
<evidence type="ECO:0000256" key="6">
    <source>
        <dbReference type="HAMAP-Rule" id="MF_00313"/>
    </source>
</evidence>
<name>A0ABS2MSH3_9FIRM</name>
<evidence type="ECO:0000256" key="1">
    <source>
        <dbReference type="ARBA" id="ARBA00011076"/>
    </source>
</evidence>
<reference evidence="7 8" key="1">
    <citation type="submission" date="2021-01" db="EMBL/GenBank/DDBJ databases">
        <title>Genomic Encyclopedia of Type Strains, Phase IV (KMG-IV): sequencing the most valuable type-strain genomes for metagenomic binning, comparative biology and taxonomic classification.</title>
        <authorList>
            <person name="Goeker M."/>
        </authorList>
    </citation>
    <scope>NUCLEOTIDE SEQUENCE [LARGE SCALE GENOMIC DNA]</scope>
    <source>
        <strain evidence="7 8">DSM 24436</strain>
    </source>
</reference>
<dbReference type="EC" id="3.5.1.2" evidence="3 6"/>
<comment type="subunit">
    <text evidence="2 6">Homotetramer.</text>
</comment>
<organism evidence="7 8">
    <name type="scientific">Fusibacter tunisiensis</name>
    <dbReference type="NCBI Taxonomy" id="1008308"/>
    <lineage>
        <taxon>Bacteria</taxon>
        <taxon>Bacillati</taxon>
        <taxon>Bacillota</taxon>
        <taxon>Clostridia</taxon>
        <taxon>Eubacteriales</taxon>
        <taxon>Eubacteriales Family XII. Incertae Sedis</taxon>
        <taxon>Fusibacter</taxon>
    </lineage>
</organism>
<dbReference type="HAMAP" id="MF_00313">
    <property type="entry name" value="Glutaminase"/>
    <property type="match status" value="1"/>
</dbReference>
<dbReference type="PANTHER" id="PTHR12544">
    <property type="entry name" value="GLUTAMINASE"/>
    <property type="match status" value="1"/>
</dbReference>
<feature type="binding site" evidence="6">
    <location>
        <position position="165"/>
    </location>
    <ligand>
        <name>substrate</name>
    </ligand>
</feature>
<keyword evidence="6" id="KW-0007">Acetylation</keyword>
<evidence type="ECO:0000256" key="3">
    <source>
        <dbReference type="ARBA" id="ARBA00012918"/>
    </source>
</evidence>
<dbReference type="InterPro" id="IPR012338">
    <property type="entry name" value="Beta-lactam/transpept-like"/>
</dbReference>
<comment type="similarity">
    <text evidence="1 6">Belongs to the glutaminase family.</text>
</comment>
<feature type="binding site" evidence="6">
    <location>
        <position position="61"/>
    </location>
    <ligand>
        <name>substrate</name>
    </ligand>
</feature>
<evidence type="ECO:0000256" key="5">
    <source>
        <dbReference type="ARBA" id="ARBA00049534"/>
    </source>
</evidence>
<gene>
    <name evidence="6" type="primary">glsA</name>
    <name evidence="7" type="ORF">JOC49_001923</name>
</gene>
<comment type="caution">
    <text evidence="7">The sequence shown here is derived from an EMBL/GenBank/DDBJ whole genome shotgun (WGS) entry which is preliminary data.</text>
</comment>
<comment type="catalytic activity">
    <reaction evidence="5 6">
        <text>L-glutamine + H2O = L-glutamate + NH4(+)</text>
        <dbReference type="Rhea" id="RHEA:15889"/>
        <dbReference type="ChEBI" id="CHEBI:15377"/>
        <dbReference type="ChEBI" id="CHEBI:28938"/>
        <dbReference type="ChEBI" id="CHEBI:29985"/>
        <dbReference type="ChEBI" id="CHEBI:58359"/>
        <dbReference type="EC" id="3.5.1.2"/>
    </reaction>
</comment>
<keyword evidence="4 6" id="KW-0378">Hydrolase</keyword>
<feature type="binding site" evidence="6">
    <location>
        <position position="241"/>
    </location>
    <ligand>
        <name>substrate</name>
    </ligand>
</feature>
<dbReference type="Pfam" id="PF04960">
    <property type="entry name" value="Glutaminase"/>
    <property type="match status" value="1"/>
</dbReference>
<dbReference type="PANTHER" id="PTHR12544:SF29">
    <property type="entry name" value="GLUTAMINASE"/>
    <property type="match status" value="1"/>
</dbReference>
<evidence type="ECO:0000256" key="4">
    <source>
        <dbReference type="ARBA" id="ARBA00022801"/>
    </source>
</evidence>
<feature type="binding site" evidence="6">
    <location>
        <position position="158"/>
    </location>
    <ligand>
        <name>substrate</name>
    </ligand>
</feature>
<sequence>MNALLNQLIETHKNDAQKGNVADYIPELKKTPKDLLGISIIDLNGNSYEAGDCDVKFTLQSISKPIVLLLALMDNGESRVFEKVGKEPTGDPFNSIIRLETYNEHKPLNPMINAGAISVSALVKGKNSSEKIDRILEFMRKITNNPTIQVNEHVFESELATGNRNRSMAYFLHDVGNLEGNVEEALTVYFKQCSIEVTAKDLAYIGAVLAADGVDLTTRERLFPKRYCDIVKSYMATCGMYDGSGEFAINVGIPAKSGVGGGIMCTVLGRMGIGVFGPALDSKGNSYAGLRVLESLSSGLSLSIY</sequence>
<dbReference type="NCBIfam" id="TIGR03814">
    <property type="entry name" value="Gln_ase"/>
    <property type="match status" value="1"/>
</dbReference>
<feature type="binding site" evidence="6">
    <location>
        <position position="113"/>
    </location>
    <ligand>
        <name>substrate</name>
    </ligand>
</feature>
<proteinExistence type="inferred from homology"/>
<protein>
    <recommendedName>
        <fullName evidence="3 6">Glutaminase</fullName>
        <ecNumber evidence="3 6">3.5.1.2</ecNumber>
    </recommendedName>
</protein>
<keyword evidence="8" id="KW-1185">Reference proteome</keyword>